<dbReference type="Gene3D" id="3.40.1080.10">
    <property type="entry name" value="Glutaconate Coenzyme A-transferase"/>
    <property type="match status" value="1"/>
</dbReference>
<dbReference type="InterPro" id="IPR017821">
    <property type="entry name" value="Succinate_CoA_transferase"/>
</dbReference>
<gene>
    <name evidence="6" type="ORF">EEX84_06945</name>
</gene>
<dbReference type="GO" id="GO:0006083">
    <property type="term" value="P:acetate metabolic process"/>
    <property type="evidence" value="ECO:0007669"/>
    <property type="project" value="InterPro"/>
</dbReference>
<feature type="binding site" evidence="3">
    <location>
        <begin position="265"/>
        <end position="269"/>
    </location>
    <ligand>
        <name>CoA</name>
        <dbReference type="ChEBI" id="CHEBI:57287"/>
    </ligand>
</feature>
<comment type="similarity">
    <text evidence="1">Belongs to the acetyl-CoA hydrolase/transferase family.</text>
</comment>
<feature type="binding site" evidence="3">
    <location>
        <position position="380"/>
    </location>
    <ligand>
        <name>CoA</name>
        <dbReference type="ChEBI" id="CHEBI:57287"/>
    </ligand>
</feature>
<dbReference type="GO" id="GO:0003986">
    <property type="term" value="F:acetyl-CoA hydrolase activity"/>
    <property type="evidence" value="ECO:0007669"/>
    <property type="project" value="TreeGrafter"/>
</dbReference>
<name>A0A3M8P7N3_9BACL</name>
<dbReference type="NCBIfam" id="TIGR03458">
    <property type="entry name" value="YgfH_subfam"/>
    <property type="match status" value="1"/>
</dbReference>
<dbReference type="Pfam" id="PF02550">
    <property type="entry name" value="AcetylCoA_hydro"/>
    <property type="match status" value="1"/>
</dbReference>
<dbReference type="InterPro" id="IPR026888">
    <property type="entry name" value="AcetylCoA_hyd_C"/>
</dbReference>
<keyword evidence="6" id="KW-0808">Transferase</keyword>
<dbReference type="InterPro" id="IPR038460">
    <property type="entry name" value="AcetylCoA_hyd_C_sf"/>
</dbReference>
<feature type="binding site" evidence="3">
    <location>
        <position position="404"/>
    </location>
    <ligand>
        <name>CoA</name>
        <dbReference type="ChEBI" id="CHEBI:57287"/>
    </ligand>
</feature>
<evidence type="ECO:0000259" key="4">
    <source>
        <dbReference type="Pfam" id="PF02550"/>
    </source>
</evidence>
<dbReference type="PANTHER" id="PTHR43609:SF1">
    <property type="entry name" value="ACETYL-COA HYDROLASE"/>
    <property type="match status" value="1"/>
</dbReference>
<dbReference type="InterPro" id="IPR003702">
    <property type="entry name" value="ActCoA_hydro_N"/>
</dbReference>
<dbReference type="Gene3D" id="3.40.1080.20">
    <property type="entry name" value="Acetyl-CoA hydrolase/transferase C-terminal domain"/>
    <property type="match status" value="1"/>
</dbReference>
<feature type="binding site" evidence="3">
    <location>
        <position position="384"/>
    </location>
    <ligand>
        <name>CoA</name>
        <dbReference type="ChEBI" id="CHEBI:57287"/>
    </ligand>
</feature>
<dbReference type="EMBL" id="RIAX01000004">
    <property type="protein sequence ID" value="RNF39699.1"/>
    <property type="molecule type" value="Genomic_DNA"/>
</dbReference>
<sequence>MEKNIQRIRATELQERVVTPAEAASWIADGMTLGLSGFTRAGDVKAVPLALVERSKNESFKVNVFTGASLGSDIDKLFAEAGIVGKRLPFQADPAMRSKINEGDMLFVDHHLSHTAEWIRANVIEPIDFAIVEALAITEDGMIIPTTSVGNSAVFAKHARNIIVEINTAQPELFEGIHDIYDTGKQGERSPIPLTKVDDRIGSAGIPVDMEKIRGIVFTEQQDSPSNIVPPDEETKIMADHLLEFFRSEIRAGRLDETLAPLQSGIGSVANAVLHGMIDSEFENLEVYSEVLQDAVFDLIDAGKVDFASCCSITLSEPKMEQVFGEFENYKNKIVMRPQEISNHPELIRRLGLISINTALEFDIYGNVNSTHVSGTKMMNGIGGSGDFARNARLAIFVTKSIAKGGNISSIVPFASHIDHTEHDVDVVVTEQGYADLRGLAPRERVEVIIENCAHPSYRPQLRAYYEEALTRGGQTPHILEKALSWHINLAKNGTMLQKEEQFV</sequence>
<dbReference type="GO" id="GO:0006084">
    <property type="term" value="P:acetyl-CoA metabolic process"/>
    <property type="evidence" value="ECO:0007669"/>
    <property type="project" value="InterPro"/>
</dbReference>
<dbReference type="OrthoDB" id="9801795at2"/>
<proteinExistence type="inferred from homology"/>
<dbReference type="FunFam" id="3.40.1080.20:FF:000001">
    <property type="entry name" value="Acetyl-CoA hydrolase Ach1"/>
    <property type="match status" value="1"/>
</dbReference>
<feature type="domain" description="Acetyl-CoA hydrolase/transferase N-terminal" evidence="4">
    <location>
        <begin position="10"/>
        <end position="212"/>
    </location>
</feature>
<evidence type="ECO:0000256" key="3">
    <source>
        <dbReference type="PIRSR" id="PIRSR617821-2"/>
    </source>
</evidence>
<dbReference type="Proteomes" id="UP000275473">
    <property type="component" value="Unassembled WGS sequence"/>
</dbReference>
<comment type="caution">
    <text evidence="6">The sequence shown here is derived from an EMBL/GenBank/DDBJ whole genome shotgun (WGS) entry which is preliminary data.</text>
</comment>
<keyword evidence="6" id="KW-0378">Hydrolase</keyword>
<evidence type="ECO:0000313" key="7">
    <source>
        <dbReference type="Proteomes" id="UP000275473"/>
    </source>
</evidence>
<evidence type="ECO:0000256" key="2">
    <source>
        <dbReference type="PIRSR" id="PIRSR617821-1"/>
    </source>
</evidence>
<dbReference type="PANTHER" id="PTHR43609">
    <property type="entry name" value="ACETYL-COA HYDROLASE"/>
    <property type="match status" value="1"/>
</dbReference>
<dbReference type="FunFam" id="3.30.750.70:FF:000002">
    <property type="entry name" value="Acetyl-CoA hydrolase Ach1"/>
    <property type="match status" value="1"/>
</dbReference>
<evidence type="ECO:0000313" key="6">
    <source>
        <dbReference type="EMBL" id="RNF39699.1"/>
    </source>
</evidence>
<protein>
    <submittedName>
        <fullName evidence="6">Acetyl-CoA hydrolase/transferase family protein</fullName>
    </submittedName>
</protein>
<organism evidence="6 7">
    <name type="scientific">Planococcus salinus</name>
    <dbReference type="NCBI Taxonomy" id="1848460"/>
    <lineage>
        <taxon>Bacteria</taxon>
        <taxon>Bacillati</taxon>
        <taxon>Bacillota</taxon>
        <taxon>Bacilli</taxon>
        <taxon>Bacillales</taxon>
        <taxon>Caryophanaceae</taxon>
        <taxon>Planococcus</taxon>
    </lineage>
</organism>
<evidence type="ECO:0000259" key="5">
    <source>
        <dbReference type="Pfam" id="PF13336"/>
    </source>
</evidence>
<reference evidence="6 7" key="1">
    <citation type="journal article" date="2018" name="Int. J. Syst. Evol. Microbiol.">
        <title>Planococcus salinus sp. nov., a moderately halophilic bacterium isolated from a saline-alkali soil.</title>
        <authorList>
            <person name="Gan L."/>
        </authorList>
    </citation>
    <scope>NUCLEOTIDE SEQUENCE [LARGE SCALE GENOMIC DNA]</scope>
    <source>
        <strain evidence="6 7">LCB217</strain>
    </source>
</reference>
<dbReference type="InterPro" id="IPR037171">
    <property type="entry name" value="NagB/RpiA_transferase-like"/>
</dbReference>
<feature type="domain" description="Acetyl-CoA hydrolase/transferase C-terminal" evidence="5">
    <location>
        <begin position="327"/>
        <end position="465"/>
    </location>
</feature>
<dbReference type="RefSeq" id="WP_123164894.1">
    <property type="nucleotide sequence ID" value="NZ_RIAX01000004.1"/>
</dbReference>
<feature type="active site" description="5-glutamyl coenzyme A thioester intermediate" evidence="2">
    <location>
        <position position="290"/>
    </location>
</feature>
<dbReference type="AlphaFoldDB" id="A0A3M8P7N3"/>
<dbReference type="Gene3D" id="3.30.750.70">
    <property type="entry name" value="4-hydroxybutyrate coenzyme like domains"/>
    <property type="match status" value="1"/>
</dbReference>
<dbReference type="SUPFAM" id="SSF100950">
    <property type="entry name" value="NagB/RpiA/CoA transferase-like"/>
    <property type="match status" value="2"/>
</dbReference>
<accession>A0A3M8P7N3</accession>
<dbReference type="InterPro" id="IPR046433">
    <property type="entry name" value="ActCoA_hydro"/>
</dbReference>
<keyword evidence="7" id="KW-1185">Reference proteome</keyword>
<evidence type="ECO:0000256" key="1">
    <source>
        <dbReference type="ARBA" id="ARBA00009632"/>
    </source>
</evidence>
<dbReference type="Pfam" id="PF13336">
    <property type="entry name" value="AcetylCoA_hyd_C"/>
    <property type="match status" value="1"/>
</dbReference>
<dbReference type="GO" id="GO:0008775">
    <property type="term" value="F:acetate CoA-transferase activity"/>
    <property type="evidence" value="ECO:0007669"/>
    <property type="project" value="InterPro"/>
</dbReference>